<gene>
    <name evidence="2" type="ORF">C8D97_10159</name>
</gene>
<dbReference type="GO" id="GO:0008168">
    <property type="term" value="F:methyltransferase activity"/>
    <property type="evidence" value="ECO:0007669"/>
    <property type="project" value="UniProtKB-KW"/>
</dbReference>
<sequence length="267" mass="29861">MSEEKLKGSLTCVGVGISIGAHISPIVRTTIQSADVVFAASSDGLFELWLQDIHPNVVSLQQYYATGKSRKISYQEMADALLNEVRNGKKVVGAFYGHPGVFVNPSHKAIKKARDEGYEAKMLPGISAEDCLYADLGIDPGKYGCQHYEASQFMFYKRIVDTSAYLILWQLAFAGDNSHTITKSDKRYLEILKTLLLEHYSSQHHIIIYEAPTNELNEIIKKTIPLAELVEQTISMKSTLIIPPARELTKNNLIHNQLKNIDLLQPI</sequence>
<dbReference type="SUPFAM" id="SSF53790">
    <property type="entry name" value="Tetrapyrrole methylase"/>
    <property type="match status" value="1"/>
</dbReference>
<keyword evidence="2" id="KW-0808">Transferase</keyword>
<evidence type="ECO:0000313" key="2">
    <source>
        <dbReference type="EMBL" id="PWK54211.1"/>
    </source>
</evidence>
<reference evidence="2 3" key="1">
    <citation type="submission" date="2018-05" db="EMBL/GenBank/DDBJ databases">
        <title>Genomic Encyclopedia of Type Strains, Phase IV (KMG-IV): sequencing the most valuable type-strain genomes for metagenomic binning, comparative biology and taxonomic classification.</title>
        <authorList>
            <person name="Goeker M."/>
        </authorList>
    </citation>
    <scope>NUCLEOTIDE SEQUENCE [LARGE SCALE GENOMIC DNA]</scope>
    <source>
        <strain evidence="2 3">DSM 25350</strain>
    </source>
</reference>
<dbReference type="CDD" id="cd19916">
    <property type="entry name" value="OphMA_like"/>
    <property type="match status" value="1"/>
</dbReference>
<dbReference type="RefSeq" id="WP_109761339.1">
    <property type="nucleotide sequence ID" value="NZ_QGGU01000001.1"/>
</dbReference>
<accession>A0A316FZZ0</accession>
<dbReference type="InterPro" id="IPR000878">
    <property type="entry name" value="4pyrrol_Mease"/>
</dbReference>
<comment type="caution">
    <text evidence="2">The sequence shown here is derived from an EMBL/GenBank/DDBJ whole genome shotgun (WGS) entry which is preliminary data.</text>
</comment>
<name>A0A316FZZ0_9GAMM</name>
<dbReference type="AlphaFoldDB" id="A0A316FZZ0"/>
<dbReference type="Proteomes" id="UP000245790">
    <property type="component" value="Unassembled WGS sequence"/>
</dbReference>
<evidence type="ECO:0000313" key="3">
    <source>
        <dbReference type="Proteomes" id="UP000245790"/>
    </source>
</evidence>
<organism evidence="2 3">
    <name type="scientific">Pleionea mediterranea</name>
    <dbReference type="NCBI Taxonomy" id="523701"/>
    <lineage>
        <taxon>Bacteria</taxon>
        <taxon>Pseudomonadati</taxon>
        <taxon>Pseudomonadota</taxon>
        <taxon>Gammaproteobacteria</taxon>
        <taxon>Oceanospirillales</taxon>
        <taxon>Pleioneaceae</taxon>
        <taxon>Pleionea</taxon>
    </lineage>
</organism>
<dbReference type="Gene3D" id="3.40.1010.10">
    <property type="entry name" value="Cobalt-precorrin-4 Transmethylase, Domain 1"/>
    <property type="match status" value="1"/>
</dbReference>
<dbReference type="EMBL" id="QGGU01000001">
    <property type="protein sequence ID" value="PWK54211.1"/>
    <property type="molecule type" value="Genomic_DNA"/>
</dbReference>
<dbReference type="GO" id="GO:0032259">
    <property type="term" value="P:methylation"/>
    <property type="evidence" value="ECO:0007669"/>
    <property type="project" value="UniProtKB-KW"/>
</dbReference>
<evidence type="ECO:0000259" key="1">
    <source>
        <dbReference type="Pfam" id="PF00590"/>
    </source>
</evidence>
<dbReference type="OrthoDB" id="1459304at2"/>
<protein>
    <submittedName>
        <fullName evidence="2">Tetrapyrrole (Corrin/porphyrin) methylase-like protein</fullName>
    </submittedName>
</protein>
<keyword evidence="3" id="KW-1185">Reference proteome</keyword>
<dbReference type="InterPro" id="IPR035996">
    <property type="entry name" value="4pyrrol_Methylase_sf"/>
</dbReference>
<proteinExistence type="predicted"/>
<dbReference type="Pfam" id="PF00590">
    <property type="entry name" value="TP_methylase"/>
    <property type="match status" value="1"/>
</dbReference>
<dbReference type="InterPro" id="IPR014777">
    <property type="entry name" value="4pyrrole_Mease_sub1"/>
</dbReference>
<keyword evidence="2" id="KW-0489">Methyltransferase</keyword>
<feature type="domain" description="Tetrapyrrole methylase" evidence="1">
    <location>
        <begin position="10"/>
        <end position="223"/>
    </location>
</feature>